<dbReference type="GO" id="GO:0005829">
    <property type="term" value="C:cytosol"/>
    <property type="evidence" value="ECO:0007669"/>
    <property type="project" value="TreeGrafter"/>
</dbReference>
<comment type="function">
    <text evidence="4">Purine nucleoside phosphorylase involved in purine salvage.</text>
</comment>
<dbReference type="PANTHER" id="PTHR42679:SF2">
    <property type="entry name" value="S-METHYL-5'-THIOADENOSINE PHOSPHORYLASE"/>
    <property type="match status" value="1"/>
</dbReference>
<dbReference type="InterPro" id="IPR010044">
    <property type="entry name" value="MTAP"/>
</dbReference>
<dbReference type="GO" id="GO:0019509">
    <property type="term" value="P:L-methionine salvage from methylthioadenosine"/>
    <property type="evidence" value="ECO:0007669"/>
    <property type="project" value="TreeGrafter"/>
</dbReference>
<comment type="similarity">
    <text evidence="4">Belongs to the PNP/MTAP phosphorylase family. MTAP subfamily.</text>
</comment>
<reference evidence="7" key="1">
    <citation type="journal article" date="2010" name="Stand. Genomic Sci.">
        <title>Complete genome sequence of Syntrophothermus lipocalidus type strain (TGB-C1T).</title>
        <authorList>
            <consortium name="US DOE Joint Genome Institute (JGI-PGF)"/>
            <person name="Djao O."/>
            <person name="Zhang X."/>
            <person name="Lucas S."/>
            <person name="Lapidus A."/>
            <person name="Glavina Del Rio T."/>
            <person name="Nolan M."/>
            <person name="Tice H."/>
            <person name="Cheng J."/>
            <person name="Han C."/>
            <person name="Tapia R."/>
            <person name="Goodwin L."/>
            <person name="Pitluck S."/>
            <person name="Liolios K."/>
            <person name="Ivanova N."/>
            <person name="Mavromatis K."/>
            <person name="Mikhailova N."/>
            <person name="Ovchinnikova G."/>
            <person name="Pati A."/>
            <person name="Brambilla E."/>
            <person name="Chen A."/>
            <person name="Palaniappan K."/>
            <person name="Land M."/>
            <person name="Hauser L."/>
            <person name="Chang Y."/>
            <person name="Jeffries C."/>
            <person name="Rohde M."/>
            <person name="Sikorski J."/>
            <person name="Spring S."/>
            <person name="Goker M."/>
            <person name="Detter J."/>
            <person name="Woyke T."/>
            <person name="Bristow J."/>
            <person name="Eisen J."/>
            <person name="Markowitz V."/>
            <person name="Hugenholtz P."/>
            <person name="Kyrpides N."/>
            <person name="Klenk H."/>
        </authorList>
    </citation>
    <scope>NUCLEOTIDE SEQUENCE [LARGE SCALE GENOMIC DNA]</scope>
    <source>
        <strain evidence="7">DSM 12680 / TGB-C1</strain>
    </source>
</reference>
<dbReference type="Proteomes" id="UP000000378">
    <property type="component" value="Chromosome"/>
</dbReference>
<dbReference type="eggNOG" id="COG0005">
    <property type="taxonomic scope" value="Bacteria"/>
</dbReference>
<feature type="site" description="Important for substrate specificity" evidence="4">
    <location>
        <position position="223"/>
    </location>
</feature>
<dbReference type="OrthoDB" id="1523230at2"/>
<dbReference type="InterPro" id="IPR000845">
    <property type="entry name" value="Nucleoside_phosphorylase_d"/>
</dbReference>
<keyword evidence="7" id="KW-1185">Reference proteome</keyword>
<evidence type="ECO:0000256" key="1">
    <source>
        <dbReference type="ARBA" id="ARBA00022676"/>
    </source>
</evidence>
<feature type="domain" description="Nucleoside phosphorylase" evidence="5">
    <location>
        <begin position="6"/>
        <end position="245"/>
    </location>
</feature>
<dbReference type="STRING" id="643648.Slip_0897"/>
<protein>
    <recommendedName>
        <fullName evidence="4">Purine nucleoside phosphorylase</fullName>
        <shortName evidence="4">PNP</shortName>
        <ecNumber evidence="4">2.4.2.1</ecNumber>
    </recommendedName>
</protein>
<dbReference type="NCBIfam" id="NF005876">
    <property type="entry name" value="PRK07823.1"/>
    <property type="match status" value="1"/>
</dbReference>
<comment type="catalytic activity">
    <reaction evidence="4">
        <text>a purine D-ribonucleoside + phosphate = a purine nucleobase + alpha-D-ribose 1-phosphate</text>
        <dbReference type="Rhea" id="RHEA:19805"/>
        <dbReference type="ChEBI" id="CHEBI:26386"/>
        <dbReference type="ChEBI" id="CHEBI:43474"/>
        <dbReference type="ChEBI" id="CHEBI:57720"/>
        <dbReference type="ChEBI" id="CHEBI:142355"/>
        <dbReference type="EC" id="2.4.2.1"/>
    </reaction>
</comment>
<feature type="binding site" evidence="4">
    <location>
        <position position="13"/>
    </location>
    <ligand>
        <name>phosphate</name>
        <dbReference type="ChEBI" id="CHEBI:43474"/>
    </ligand>
</feature>
<comment type="pathway">
    <text evidence="4">Purine metabolism; purine nucleoside salvage.</text>
</comment>
<dbReference type="CDD" id="cd09010">
    <property type="entry name" value="MTAP_SsMTAPII_like_MTIP"/>
    <property type="match status" value="1"/>
</dbReference>
<dbReference type="HAMAP" id="MF_01963">
    <property type="entry name" value="MTAP"/>
    <property type="match status" value="1"/>
</dbReference>
<dbReference type="HOGENOM" id="CLU_054456_0_2_9"/>
<reference evidence="6 7" key="2">
    <citation type="journal article" date="2010" name="Stand. Genomic Sci.">
        <title>Complete genome sequence of Syntrophothermus lipocalidus type strain (TGB-C1).</title>
        <authorList>
            <person name="Djao O.D."/>
            <person name="Zhang X."/>
            <person name="Lucas S."/>
            <person name="Lapidus A."/>
            <person name="Del Rio T.G."/>
            <person name="Nolan M."/>
            <person name="Tice H."/>
            <person name="Cheng J.F."/>
            <person name="Han C."/>
            <person name="Tapia R."/>
            <person name="Goodwin L."/>
            <person name="Pitluck S."/>
            <person name="Liolios K."/>
            <person name="Ivanova N."/>
            <person name="Mavromatis K."/>
            <person name="Mikhailova N."/>
            <person name="Ovchinnikova G."/>
            <person name="Pati A."/>
            <person name="Brambilla E."/>
            <person name="Chen A."/>
            <person name="Palaniappan K."/>
            <person name="Land M."/>
            <person name="Hauser L."/>
            <person name="Chang Y.J."/>
            <person name="Jeffries C.D."/>
            <person name="Rohde M."/>
            <person name="Sikorski J."/>
            <person name="Spring S."/>
            <person name="Goker M."/>
            <person name="Detter J.C."/>
            <person name="Woyke T."/>
            <person name="Bristow J."/>
            <person name="Eisen J.A."/>
            <person name="Markowitz V."/>
            <person name="Hugenholtz P."/>
            <person name="Kyrpides N.C."/>
            <person name="Klenk H.P."/>
        </authorList>
    </citation>
    <scope>NUCLEOTIDE SEQUENCE [LARGE SCALE GENOMIC DNA]</scope>
    <source>
        <strain evidence="7">DSM 12680 / TGB-C1</strain>
    </source>
</reference>
<proteinExistence type="inferred from homology"/>
<evidence type="ECO:0000313" key="7">
    <source>
        <dbReference type="Proteomes" id="UP000000378"/>
    </source>
</evidence>
<comment type="miscellaneous">
    <text evidence="4">Although this enzyme belongs to the family of MTA phosphorylases based on sequence homology, it lacks several conserved amino acids in the substrate binding pocket that confer specificity towards MTA.</text>
</comment>
<dbReference type="AlphaFoldDB" id="D7CLU2"/>
<evidence type="ECO:0000259" key="5">
    <source>
        <dbReference type="Pfam" id="PF01048"/>
    </source>
</evidence>
<dbReference type="KEGG" id="slp:Slip_0897"/>
<dbReference type="Pfam" id="PF01048">
    <property type="entry name" value="PNP_UDP_1"/>
    <property type="match status" value="1"/>
</dbReference>
<keyword evidence="3 4" id="KW-0660">Purine salvage</keyword>
<dbReference type="EC" id="2.4.2.1" evidence="4"/>
<feature type="binding site" evidence="4">
    <location>
        <begin position="52"/>
        <end position="53"/>
    </location>
    <ligand>
        <name>phosphate</name>
        <dbReference type="ChEBI" id="CHEBI:43474"/>
    </ligand>
</feature>
<feature type="binding site" evidence="4">
    <location>
        <position position="184"/>
    </location>
    <ligand>
        <name>phosphate</name>
        <dbReference type="ChEBI" id="CHEBI:43474"/>
    </ligand>
</feature>
<dbReference type="InterPro" id="IPR035994">
    <property type="entry name" value="Nucleoside_phosphorylase_sf"/>
</dbReference>
<evidence type="ECO:0000313" key="6">
    <source>
        <dbReference type="EMBL" id="ADI01677.1"/>
    </source>
</evidence>
<comment type="subunit">
    <text evidence="4">Homohexamer. Dimer of a homotrimer.</text>
</comment>
<dbReference type="FunFam" id="3.40.50.1580:FF:000012">
    <property type="entry name" value="Probable 6-oxopurine nucleoside phosphorylase"/>
    <property type="match status" value="1"/>
</dbReference>
<dbReference type="GO" id="GO:0017061">
    <property type="term" value="F:S-methyl-5-thioadenosine phosphorylase activity"/>
    <property type="evidence" value="ECO:0007669"/>
    <property type="project" value="InterPro"/>
</dbReference>
<name>D7CLU2_SYNLT</name>
<comment type="caution">
    <text evidence="4">Lacks conserved residue(s) required for the propagation of feature annotation.</text>
</comment>
<dbReference type="SUPFAM" id="SSF53167">
    <property type="entry name" value="Purine and uridine phosphorylases"/>
    <property type="match status" value="1"/>
</dbReference>
<feature type="site" description="Important for substrate specificity" evidence="4">
    <location>
        <position position="165"/>
    </location>
</feature>
<dbReference type="UniPathway" id="UPA00606"/>
<organism evidence="6 7">
    <name type="scientific">Syntrophothermus lipocalidus (strain DSM 12680 / TGB-C1)</name>
    <dbReference type="NCBI Taxonomy" id="643648"/>
    <lineage>
        <taxon>Bacteria</taxon>
        <taxon>Bacillati</taxon>
        <taxon>Bacillota</taxon>
        <taxon>Clostridia</taxon>
        <taxon>Eubacteriales</taxon>
        <taxon>Syntrophomonadaceae</taxon>
        <taxon>Syntrophothermus</taxon>
    </lineage>
</organism>
<feature type="binding site" evidence="4">
    <location>
        <begin position="207"/>
        <end position="209"/>
    </location>
    <ligand>
        <name>substrate</name>
    </ligand>
</feature>
<dbReference type="Gene3D" id="3.40.50.1580">
    <property type="entry name" value="Nucleoside phosphorylase domain"/>
    <property type="match status" value="1"/>
</dbReference>
<evidence type="ECO:0000256" key="3">
    <source>
        <dbReference type="ARBA" id="ARBA00022726"/>
    </source>
</evidence>
<dbReference type="EMBL" id="CP002048">
    <property type="protein sequence ID" value="ADI01677.1"/>
    <property type="molecule type" value="Genomic_DNA"/>
</dbReference>
<sequence length="266" mass="29713">MEKRADIGVFGGSGFYRMEGVEEIKIDTPFGAPSDKITLTTIGGKRVAFLPRHGKEHQLPPHMINFRANLWAMKELGVTRVIGPCAAGSLQPHIKPGDFVICDQFVDRTRGRKDTFYDGPITTHISTADPYCPELRELAIREARKLGITVHETGTVVVIQGPRFSTRAESKWFSSHGWEVINMTQYPECVLARELGMCYVNISLITDYDVGLEGNPDIAPVTHEQVIEVFKQNNDKLRTLLHGLIAAIPDEPGCNCYRHLLDGRLN</sequence>
<gene>
    <name evidence="6" type="ordered locus">Slip_0897</name>
</gene>
<evidence type="ECO:0000256" key="4">
    <source>
        <dbReference type="HAMAP-Rule" id="MF_01963"/>
    </source>
</evidence>
<keyword evidence="1 4" id="KW-0328">Glycosyltransferase</keyword>
<dbReference type="NCBIfam" id="TIGR01694">
    <property type="entry name" value="MTAP"/>
    <property type="match status" value="1"/>
</dbReference>
<accession>D7CLU2</accession>
<dbReference type="RefSeq" id="WP_013175079.1">
    <property type="nucleotide sequence ID" value="NC_014220.1"/>
</dbReference>
<feature type="binding site" evidence="4">
    <location>
        <position position="183"/>
    </location>
    <ligand>
        <name>substrate</name>
    </ligand>
</feature>
<dbReference type="GO" id="GO:0006166">
    <property type="term" value="P:purine ribonucleoside salvage"/>
    <property type="evidence" value="ECO:0007669"/>
    <property type="project" value="UniProtKB-UniRule"/>
</dbReference>
<evidence type="ECO:0000256" key="2">
    <source>
        <dbReference type="ARBA" id="ARBA00022679"/>
    </source>
</evidence>
<keyword evidence="2 4" id="KW-0808">Transferase</keyword>
<dbReference type="PANTHER" id="PTHR42679">
    <property type="entry name" value="S-METHYL-5'-THIOADENOSINE PHOSPHORYLASE"/>
    <property type="match status" value="1"/>
</dbReference>